<reference evidence="1 2" key="1">
    <citation type="submission" date="2009-10" db="EMBL/GenBank/DDBJ databases">
        <authorList>
            <person name="Weinstock G."/>
            <person name="Sodergren E."/>
            <person name="Clifton S."/>
            <person name="Fulton L."/>
            <person name="Fulton B."/>
            <person name="Courtney L."/>
            <person name="Fronick C."/>
            <person name="Harrison M."/>
            <person name="Strong C."/>
            <person name="Farmer C."/>
            <person name="Delahaunty K."/>
            <person name="Markovic C."/>
            <person name="Hall O."/>
            <person name="Minx P."/>
            <person name="Tomlinson C."/>
            <person name="Mitreva M."/>
            <person name="Nelson J."/>
            <person name="Hou S."/>
            <person name="Wollam A."/>
            <person name="Pepin K.H."/>
            <person name="Johnson M."/>
            <person name="Bhonagiri V."/>
            <person name="Nash W.E."/>
            <person name="Warren W."/>
            <person name="Chinwalla A."/>
            <person name="Mardis E.R."/>
            <person name="Wilson R.K."/>
        </authorList>
    </citation>
    <scope>NUCLEOTIDE SEQUENCE [LARGE SCALE GENOMIC DNA]</scope>
    <source>
        <strain evidence="2">ATCC 25996 / DSM 4631 / NCTC 10774 / M26</strain>
    </source>
</reference>
<dbReference type="AlphaFoldDB" id="D3A0H2"/>
<dbReference type="EMBL" id="ACDX02000028">
    <property type="protein sequence ID" value="EFC87146.1"/>
    <property type="molecule type" value="Genomic_DNA"/>
</dbReference>
<sequence length="175" mass="19049">MRYLFPYQCFNTQPPEGGWAEKSGFIHESAVSTHSRPKAAGSHEHNRTGHIAVSTHSRPKAAGVCFLPHPLPRGVSTHSRPKAAGKIGAGQHTYCDVSTHSRPKAAGSYPFCLKACSDGFQHTAARRRLGLYDYDPMGRLKVSTHSRPKAAGKRALDMSKYIMVSTHSRPKAAGN</sequence>
<organism evidence="1 2">
    <name type="scientific">Neisseria mucosa (strain ATCC 25996 / DSM 4631 / NCTC 10774 / M26)</name>
    <dbReference type="NCBI Taxonomy" id="546266"/>
    <lineage>
        <taxon>Bacteria</taxon>
        <taxon>Pseudomonadati</taxon>
        <taxon>Pseudomonadota</taxon>
        <taxon>Betaproteobacteria</taxon>
        <taxon>Neisseriales</taxon>
        <taxon>Neisseriaceae</taxon>
        <taxon>Neisseria</taxon>
    </lineage>
</organism>
<proteinExistence type="predicted"/>
<name>D3A0H2_NEIM2</name>
<protein>
    <submittedName>
        <fullName evidence="1">Uncharacterized protein</fullName>
    </submittedName>
</protein>
<dbReference type="Proteomes" id="UP000003344">
    <property type="component" value="Unassembled WGS sequence"/>
</dbReference>
<evidence type="ECO:0000313" key="2">
    <source>
        <dbReference type="Proteomes" id="UP000003344"/>
    </source>
</evidence>
<dbReference type="STRING" id="546266.NEIMUCOT_06408"/>
<accession>D3A0H2</accession>
<gene>
    <name evidence="1" type="ORF">NEIMUCOT_06408</name>
</gene>
<evidence type="ECO:0000313" key="1">
    <source>
        <dbReference type="EMBL" id="EFC87146.1"/>
    </source>
</evidence>
<comment type="caution">
    <text evidence="1">The sequence shown here is derived from an EMBL/GenBank/DDBJ whole genome shotgun (WGS) entry which is preliminary data.</text>
</comment>